<feature type="signal peptide" evidence="2">
    <location>
        <begin position="1"/>
        <end position="25"/>
    </location>
</feature>
<keyword evidence="1" id="KW-1133">Transmembrane helix</keyword>
<feature type="chain" id="PRO_5009521142" description="TrbC/VIRB2 family protein" evidence="2">
    <location>
        <begin position="26"/>
        <end position="131"/>
    </location>
</feature>
<name>A0A1F5S5G8_9BACT</name>
<feature type="transmembrane region" description="Helical" evidence="1">
    <location>
        <begin position="100"/>
        <end position="122"/>
    </location>
</feature>
<dbReference type="NCBIfam" id="NF045849">
    <property type="entry name" value="ICE_MMCAP2_0565"/>
    <property type="match status" value="1"/>
</dbReference>
<protein>
    <recommendedName>
        <fullName evidence="5">TrbC/VIRB2 family protein</fullName>
    </recommendedName>
</protein>
<evidence type="ECO:0000256" key="2">
    <source>
        <dbReference type="SAM" id="SignalP"/>
    </source>
</evidence>
<dbReference type="Pfam" id="PF18895">
    <property type="entry name" value="T4SS_pilin"/>
    <property type="match status" value="1"/>
</dbReference>
<evidence type="ECO:0000313" key="4">
    <source>
        <dbReference type="Proteomes" id="UP000177407"/>
    </source>
</evidence>
<evidence type="ECO:0008006" key="5">
    <source>
        <dbReference type="Google" id="ProtNLM"/>
    </source>
</evidence>
<proteinExistence type="predicted"/>
<evidence type="ECO:0000256" key="1">
    <source>
        <dbReference type="SAM" id="Phobius"/>
    </source>
</evidence>
<keyword evidence="1" id="KW-0812">Transmembrane</keyword>
<gene>
    <name evidence="3" type="ORF">A2257_02635</name>
</gene>
<comment type="caution">
    <text evidence="3">The sequence shown here is derived from an EMBL/GenBank/DDBJ whole genome shotgun (WGS) entry which is preliminary data.</text>
</comment>
<keyword evidence="2" id="KW-0732">Signal</keyword>
<feature type="transmembrane region" description="Helical" evidence="1">
    <location>
        <begin position="61"/>
        <end position="88"/>
    </location>
</feature>
<reference evidence="3 4" key="1">
    <citation type="journal article" date="2016" name="Nat. Commun.">
        <title>Thousands of microbial genomes shed light on interconnected biogeochemical processes in an aquifer system.</title>
        <authorList>
            <person name="Anantharaman K."/>
            <person name="Brown C.T."/>
            <person name="Hug L.A."/>
            <person name="Sharon I."/>
            <person name="Castelle C.J."/>
            <person name="Probst A.J."/>
            <person name="Thomas B.C."/>
            <person name="Singh A."/>
            <person name="Wilkins M.J."/>
            <person name="Karaoz U."/>
            <person name="Brodie E.L."/>
            <person name="Williams K.H."/>
            <person name="Hubbard S.S."/>
            <person name="Banfield J.F."/>
        </authorList>
    </citation>
    <scope>NUCLEOTIDE SEQUENCE [LARGE SCALE GENOMIC DNA]</scope>
</reference>
<organism evidence="3 4">
    <name type="scientific">Candidatus Falkowbacteria bacterium RIFOXYA2_FULL_38_12</name>
    <dbReference type="NCBI Taxonomy" id="1797993"/>
    <lineage>
        <taxon>Bacteria</taxon>
        <taxon>Candidatus Falkowiibacteriota</taxon>
    </lineage>
</organism>
<sequence length="131" mass="13836">MKKKILVGLMCLTLLCMALPYAVSAQGEADEVFGLDVVGEEGGLSETLGDTADPRVVASRIINIALGFLGIIAVVLVLYGGFMWMTAAGNEERVTKAKQILTAALIGLVIIIMAWGLTQFVMDQLMSATSA</sequence>
<dbReference type="EMBL" id="MFGA01000002">
    <property type="protein sequence ID" value="OGF21663.1"/>
    <property type="molecule type" value="Genomic_DNA"/>
</dbReference>
<dbReference type="Proteomes" id="UP000177407">
    <property type="component" value="Unassembled WGS sequence"/>
</dbReference>
<evidence type="ECO:0000313" key="3">
    <source>
        <dbReference type="EMBL" id="OGF21663.1"/>
    </source>
</evidence>
<dbReference type="InterPro" id="IPR043993">
    <property type="entry name" value="T4SS_pilin"/>
</dbReference>
<accession>A0A1F5S5G8</accession>
<keyword evidence="1" id="KW-0472">Membrane</keyword>
<dbReference type="AlphaFoldDB" id="A0A1F5S5G8"/>